<dbReference type="Gene3D" id="3.40.50.2000">
    <property type="entry name" value="Glycogen Phosphorylase B"/>
    <property type="match status" value="2"/>
</dbReference>
<proteinExistence type="inferred from homology"/>
<evidence type="ECO:0000256" key="2">
    <source>
        <dbReference type="ARBA" id="ARBA00022676"/>
    </source>
</evidence>
<dbReference type="Proteomes" id="UP001054252">
    <property type="component" value="Unassembled WGS sequence"/>
</dbReference>
<reference evidence="3 4" key="1">
    <citation type="journal article" date="2021" name="Commun. Biol.">
        <title>The genome of Shorea leprosula (Dipterocarpaceae) highlights the ecological relevance of drought in aseasonal tropical rainforests.</title>
        <authorList>
            <person name="Ng K.K.S."/>
            <person name="Kobayashi M.J."/>
            <person name="Fawcett J.A."/>
            <person name="Hatakeyama M."/>
            <person name="Paape T."/>
            <person name="Ng C.H."/>
            <person name="Ang C.C."/>
            <person name="Tnah L.H."/>
            <person name="Lee C.T."/>
            <person name="Nishiyama T."/>
            <person name="Sese J."/>
            <person name="O'Brien M.J."/>
            <person name="Copetti D."/>
            <person name="Mohd Noor M.I."/>
            <person name="Ong R.C."/>
            <person name="Putra M."/>
            <person name="Sireger I.Z."/>
            <person name="Indrioko S."/>
            <person name="Kosugi Y."/>
            <person name="Izuno A."/>
            <person name="Isagi Y."/>
            <person name="Lee S.L."/>
            <person name="Shimizu K.K."/>
        </authorList>
    </citation>
    <scope>NUCLEOTIDE SEQUENCE [LARGE SCALE GENOMIC DNA]</scope>
    <source>
        <strain evidence="3">214</strain>
    </source>
</reference>
<dbReference type="SUPFAM" id="SSF53756">
    <property type="entry name" value="UDP-Glycosyltransferase/glycogen phosphorylase"/>
    <property type="match status" value="1"/>
</dbReference>
<dbReference type="PANTHER" id="PTHR11926:SF1392">
    <property type="entry name" value="GLYCOSYLTRANSFERASE"/>
    <property type="match status" value="1"/>
</dbReference>
<sequence length="153" mass="17528">MLKLAELLALAGLKVTFLNSNHNHDRLVRFSIVLARFAKYPGFEFRTIPDIGQPDDQPDDQSKSEDIKKVHGDFMDIDGVLGFVLDIGKELEIPVIHFNTINAGSFWLYFVIHDLIEAGEIAIPIRRNEDMDCLVKMVPEMETFLRFRDLPNL</sequence>
<comment type="caution">
    <text evidence="3">The sequence shown here is derived from an EMBL/GenBank/DDBJ whole genome shotgun (WGS) entry which is preliminary data.</text>
</comment>
<keyword evidence="2" id="KW-0328">Glycosyltransferase</keyword>
<dbReference type="GO" id="GO:0080044">
    <property type="term" value="F:quercetin 7-O-glucosyltransferase activity"/>
    <property type="evidence" value="ECO:0007669"/>
    <property type="project" value="TreeGrafter"/>
</dbReference>
<keyword evidence="4" id="KW-1185">Reference proteome</keyword>
<organism evidence="3 4">
    <name type="scientific">Rubroshorea leprosula</name>
    <dbReference type="NCBI Taxonomy" id="152421"/>
    <lineage>
        <taxon>Eukaryota</taxon>
        <taxon>Viridiplantae</taxon>
        <taxon>Streptophyta</taxon>
        <taxon>Embryophyta</taxon>
        <taxon>Tracheophyta</taxon>
        <taxon>Spermatophyta</taxon>
        <taxon>Magnoliopsida</taxon>
        <taxon>eudicotyledons</taxon>
        <taxon>Gunneridae</taxon>
        <taxon>Pentapetalae</taxon>
        <taxon>rosids</taxon>
        <taxon>malvids</taxon>
        <taxon>Malvales</taxon>
        <taxon>Dipterocarpaceae</taxon>
        <taxon>Rubroshorea</taxon>
    </lineage>
</organism>
<comment type="similarity">
    <text evidence="1">Belongs to the UDP-glycosyltransferase family.</text>
</comment>
<protein>
    <submittedName>
        <fullName evidence="3">Uncharacterized protein</fullName>
    </submittedName>
</protein>
<name>A0AAV5JXP7_9ROSI</name>
<dbReference type="PANTHER" id="PTHR11926">
    <property type="entry name" value="GLUCOSYL/GLUCURONOSYL TRANSFERASES"/>
    <property type="match status" value="1"/>
</dbReference>
<gene>
    <name evidence="3" type="ORF">SLEP1_g28888</name>
</gene>
<dbReference type="AlphaFoldDB" id="A0AAV5JXP7"/>
<evidence type="ECO:0000313" key="3">
    <source>
        <dbReference type="EMBL" id="GKV18522.1"/>
    </source>
</evidence>
<dbReference type="GO" id="GO:0080043">
    <property type="term" value="F:quercetin 3-O-glucosyltransferase activity"/>
    <property type="evidence" value="ECO:0007669"/>
    <property type="project" value="TreeGrafter"/>
</dbReference>
<evidence type="ECO:0000313" key="4">
    <source>
        <dbReference type="Proteomes" id="UP001054252"/>
    </source>
</evidence>
<accession>A0AAV5JXP7</accession>
<evidence type="ECO:0000256" key="1">
    <source>
        <dbReference type="ARBA" id="ARBA00009995"/>
    </source>
</evidence>
<dbReference type="EMBL" id="BPVZ01000050">
    <property type="protein sequence ID" value="GKV18522.1"/>
    <property type="molecule type" value="Genomic_DNA"/>
</dbReference>
<keyword evidence="2" id="KW-0808">Transferase</keyword>